<feature type="region of interest" description="Disordered" evidence="7">
    <location>
        <begin position="531"/>
        <end position="569"/>
    </location>
</feature>
<evidence type="ECO:0000256" key="2">
    <source>
        <dbReference type="ARBA" id="ARBA00022695"/>
    </source>
</evidence>
<dbReference type="SUPFAM" id="SSF56672">
    <property type="entry name" value="DNA/RNA polymerases"/>
    <property type="match status" value="1"/>
</dbReference>
<dbReference type="FunFam" id="3.10.20.370:FF:000001">
    <property type="entry name" value="Retrovirus-related Pol polyprotein from transposon 17.6-like protein"/>
    <property type="match status" value="1"/>
</dbReference>
<proteinExistence type="predicted"/>
<sequence length="569" mass="64548">MSYYRKFKDTTFYWSETCENAVKVLKQKITEAPVLIQPDIDSARDGSKPFVIYTDASIAGIGAVLSQLGDDNQLHPVYYASKSTSRQEKNYSITDLEALAVAFAVRKFRMLIFGTDIIVRTDHQPLLCTMKRDNISGRMMRWALEYQEYRIKFEYIKEEGEHLPLGGQVVMQVVEKEAKVDSDKIVCAIRNVKFHGHHEETNAFVVKDTLLDLYSACSFCEDNIVSLCDVMGDAKFTWKASTPARLLEGIAVALASNITNEMKAEWFSQANSKIPNGVRIDFEWSEMVLWKFVMKCEHRRQLMLKSLHLPMAYNVEGSELNTYTDNGERIYERLQANGMGLHAPKSLVKCRMVVIGGPNAKKLADYYKAEYVLAPRVADLQRQANSLFISRGTQLVVIWLDDSEILHGDILASEYVSILADSIKTLSIREHVDLLVLPPLYRDRETSPKTMAVMELLQNMAEENLNKKITFVASQRVSETTFNSSLGKSSLFPTYEHVDRDGKILGQAAINIIYTFLAAAFPRIGQLLPKPPATSAPTRKFNEPPLQNNSARRPHQFQGMPSLKRSRRF</sequence>
<keyword evidence="4" id="KW-0255">Endonuclease</keyword>
<evidence type="ECO:0000256" key="5">
    <source>
        <dbReference type="ARBA" id="ARBA00022801"/>
    </source>
</evidence>
<evidence type="ECO:0000313" key="10">
    <source>
        <dbReference type="WBParaSite" id="ACRNAN_scaffold9936.g13246.t1"/>
    </source>
</evidence>
<dbReference type="Pfam" id="PF17917">
    <property type="entry name" value="RT_RNaseH"/>
    <property type="match status" value="1"/>
</dbReference>
<dbReference type="Gene3D" id="3.10.20.370">
    <property type="match status" value="1"/>
</dbReference>
<evidence type="ECO:0000256" key="7">
    <source>
        <dbReference type="SAM" id="MobiDB-lite"/>
    </source>
</evidence>
<evidence type="ECO:0000259" key="8">
    <source>
        <dbReference type="Pfam" id="PF17917"/>
    </source>
</evidence>
<dbReference type="WBParaSite" id="ACRNAN_scaffold9936.g13246.t1">
    <property type="protein sequence ID" value="ACRNAN_scaffold9936.g13246.t1"/>
    <property type="gene ID" value="ACRNAN_scaffold9936.g13246"/>
</dbReference>
<organism evidence="9 10">
    <name type="scientific">Acrobeloides nanus</name>
    <dbReference type="NCBI Taxonomy" id="290746"/>
    <lineage>
        <taxon>Eukaryota</taxon>
        <taxon>Metazoa</taxon>
        <taxon>Ecdysozoa</taxon>
        <taxon>Nematoda</taxon>
        <taxon>Chromadorea</taxon>
        <taxon>Rhabditida</taxon>
        <taxon>Tylenchina</taxon>
        <taxon>Cephalobomorpha</taxon>
        <taxon>Cephaloboidea</taxon>
        <taxon>Cephalobidae</taxon>
        <taxon>Acrobeloides</taxon>
    </lineage>
</organism>
<dbReference type="AlphaFoldDB" id="A0A914ER58"/>
<dbReference type="GO" id="GO:0016787">
    <property type="term" value="F:hydrolase activity"/>
    <property type="evidence" value="ECO:0007669"/>
    <property type="project" value="UniProtKB-KW"/>
</dbReference>
<feature type="domain" description="Reverse transcriptase RNase H-like" evidence="8">
    <location>
        <begin position="46"/>
        <end position="149"/>
    </location>
</feature>
<dbReference type="GO" id="GO:0004519">
    <property type="term" value="F:endonuclease activity"/>
    <property type="evidence" value="ECO:0007669"/>
    <property type="project" value="UniProtKB-KW"/>
</dbReference>
<keyword evidence="6" id="KW-0695">RNA-directed DNA polymerase</keyword>
<keyword evidence="3" id="KW-0540">Nuclease</keyword>
<dbReference type="PANTHER" id="PTHR37984">
    <property type="entry name" value="PROTEIN CBG26694"/>
    <property type="match status" value="1"/>
</dbReference>
<evidence type="ECO:0000256" key="1">
    <source>
        <dbReference type="ARBA" id="ARBA00022679"/>
    </source>
</evidence>
<dbReference type="GO" id="GO:0003964">
    <property type="term" value="F:RNA-directed DNA polymerase activity"/>
    <property type="evidence" value="ECO:0007669"/>
    <property type="project" value="UniProtKB-KW"/>
</dbReference>
<dbReference type="InterPro" id="IPR050951">
    <property type="entry name" value="Retrovirus_Pol_polyprotein"/>
</dbReference>
<dbReference type="Proteomes" id="UP000887540">
    <property type="component" value="Unplaced"/>
</dbReference>
<dbReference type="InterPro" id="IPR041373">
    <property type="entry name" value="RT_RNaseH"/>
</dbReference>
<reference evidence="10" key="1">
    <citation type="submission" date="2022-11" db="UniProtKB">
        <authorList>
            <consortium name="WormBaseParasite"/>
        </authorList>
    </citation>
    <scope>IDENTIFICATION</scope>
</reference>
<keyword evidence="1" id="KW-0808">Transferase</keyword>
<evidence type="ECO:0000256" key="4">
    <source>
        <dbReference type="ARBA" id="ARBA00022759"/>
    </source>
</evidence>
<evidence type="ECO:0000256" key="3">
    <source>
        <dbReference type="ARBA" id="ARBA00022722"/>
    </source>
</evidence>
<evidence type="ECO:0000256" key="6">
    <source>
        <dbReference type="ARBA" id="ARBA00022918"/>
    </source>
</evidence>
<evidence type="ECO:0000313" key="9">
    <source>
        <dbReference type="Proteomes" id="UP000887540"/>
    </source>
</evidence>
<accession>A0A914ER58</accession>
<keyword evidence="2" id="KW-0548">Nucleotidyltransferase</keyword>
<keyword evidence="5" id="KW-0378">Hydrolase</keyword>
<protein>
    <submittedName>
        <fullName evidence="10">Reverse transcriptase RNase H-like domain-containing protein</fullName>
    </submittedName>
</protein>
<name>A0A914ER58_9BILA</name>
<keyword evidence="9" id="KW-1185">Reference proteome</keyword>
<dbReference type="PANTHER" id="PTHR37984:SF5">
    <property type="entry name" value="PROTEIN NYNRIN-LIKE"/>
    <property type="match status" value="1"/>
</dbReference>
<dbReference type="CDD" id="cd09274">
    <property type="entry name" value="RNase_HI_RT_Ty3"/>
    <property type="match status" value="1"/>
</dbReference>
<dbReference type="InterPro" id="IPR043502">
    <property type="entry name" value="DNA/RNA_pol_sf"/>
</dbReference>